<feature type="region of interest" description="Disordered" evidence="3">
    <location>
        <begin position="68"/>
        <end position="131"/>
    </location>
</feature>
<dbReference type="CDD" id="cd00067">
    <property type="entry name" value="GAL4"/>
    <property type="match status" value="1"/>
</dbReference>
<feature type="non-terminal residue" evidence="5">
    <location>
        <position position="1"/>
    </location>
</feature>
<dbReference type="EMBL" id="LFIV01000039">
    <property type="protein sequence ID" value="KZL73894.1"/>
    <property type="molecule type" value="Genomic_DNA"/>
</dbReference>
<dbReference type="InterPro" id="IPR001138">
    <property type="entry name" value="Zn2Cys6_DnaBD"/>
</dbReference>
<dbReference type="STRING" id="708197.A0A166UWH6"/>
<dbReference type="PANTHER" id="PTHR47783">
    <property type="entry name" value="ZN(II)2CYS6 TRANSCRIPTION FACTOR (EUROFUNG)-RELATED"/>
    <property type="match status" value="1"/>
</dbReference>
<dbReference type="SUPFAM" id="SSF57701">
    <property type="entry name" value="Zn2/Cys6 DNA-binding domain"/>
    <property type="match status" value="1"/>
</dbReference>
<keyword evidence="6" id="KW-1185">Reference proteome</keyword>
<sequence length="784" mass="87519">LKQKNGLSSISCQMCRLRKVKCELVVSLTAPQASQELLSPKPRCRACKQCNVECLWDMIDGRKRRKLQTIRQAGHEHRPEASEGIAPRDGREEQPGCTHSIQTGTQPRDAEPGRGRSQAENPQSHRNQCTTTPLKVTLLETACENIDNAAECPKSHSDGLRTPQDHIIFEPFTSPGLQVPFDLFDVQDFFLDFETIGDGWDASLSNIHSIDNARTAAPKQPKALRLRFYRRFGPTAVAPGLRRLSIAVRANSDESLRLDHEALPDGEFSYGIQTTTSVNGTSASQHSPYSDPEKFPYGIPFETVNRVLGVFFERFRGHFPFLQPQILDAHVRSKQASSFLINSIVALTARFCPFDIPTATNLPKQEPEKSKGDIFLKRAKEQLVSLLGILAPDVVAGLLILAWAEFGNNNKAGLWMYSGMAIRMAQDLGFHQSSQNDIDPTVAFFDHAPLNPEGICLLNDEQFALNQQKAKLLIFWSVFNMDVCVSLLMGRLPTLRRAEIKAPLPTLFDMKVAQLDYQESEPTINTLFPEMVQFMITFSEAVELLNRDEVSESTADSSPLDTKDGLGQIKVRLMRQYQSLNPKLQFSIENYKTFSSGGHAGLFLMLHLYFYTFMALLTKKSTYDGSRNMEITSPQESSGDDGPEAASLACQKIVQILNTAELINNHGYLFTPFINHCIFVAASIILERSTCSKGSRSESQNFMNLAGSSDFEYLKQKLREMEGYFKGIGATLAALARAQRDVEENHESVDTFDADIESEEDTDDIAELSDAGIVNRYSIPRGGW</sequence>
<feature type="compositionally biased region" description="Basic and acidic residues" evidence="3">
    <location>
        <begin position="73"/>
        <end position="94"/>
    </location>
</feature>
<dbReference type="GO" id="GO:0000981">
    <property type="term" value="F:DNA-binding transcription factor activity, RNA polymerase II-specific"/>
    <property type="evidence" value="ECO:0007669"/>
    <property type="project" value="InterPro"/>
</dbReference>
<proteinExistence type="predicted"/>
<feature type="compositionally biased region" description="Polar residues" evidence="3">
    <location>
        <begin position="118"/>
        <end position="131"/>
    </location>
</feature>
<dbReference type="GO" id="GO:0008270">
    <property type="term" value="F:zinc ion binding"/>
    <property type="evidence" value="ECO:0007669"/>
    <property type="project" value="InterPro"/>
</dbReference>
<dbReference type="SMART" id="SM00906">
    <property type="entry name" value="Fungal_trans"/>
    <property type="match status" value="1"/>
</dbReference>
<dbReference type="Proteomes" id="UP000076552">
    <property type="component" value="Unassembled WGS sequence"/>
</dbReference>
<protein>
    <submittedName>
        <fullName evidence="5">Pathway-specific nitrogen regulator</fullName>
    </submittedName>
</protein>
<keyword evidence="1" id="KW-0479">Metal-binding</keyword>
<evidence type="ECO:0000256" key="3">
    <source>
        <dbReference type="SAM" id="MobiDB-lite"/>
    </source>
</evidence>
<accession>A0A166UWH6</accession>
<dbReference type="CDD" id="cd12148">
    <property type="entry name" value="fungal_TF_MHR"/>
    <property type="match status" value="1"/>
</dbReference>
<keyword evidence="2" id="KW-0539">Nucleus</keyword>
<name>A0A166UWH6_9PEZI</name>
<evidence type="ECO:0000256" key="2">
    <source>
        <dbReference type="ARBA" id="ARBA00023242"/>
    </source>
</evidence>
<evidence type="ECO:0000313" key="6">
    <source>
        <dbReference type="Proteomes" id="UP000076552"/>
    </source>
</evidence>
<organism evidence="5 6">
    <name type="scientific">Colletotrichum tofieldiae</name>
    <dbReference type="NCBI Taxonomy" id="708197"/>
    <lineage>
        <taxon>Eukaryota</taxon>
        <taxon>Fungi</taxon>
        <taxon>Dikarya</taxon>
        <taxon>Ascomycota</taxon>
        <taxon>Pezizomycotina</taxon>
        <taxon>Sordariomycetes</taxon>
        <taxon>Hypocreomycetidae</taxon>
        <taxon>Glomerellales</taxon>
        <taxon>Glomerellaceae</taxon>
        <taxon>Colletotrichum</taxon>
        <taxon>Colletotrichum spaethianum species complex</taxon>
    </lineage>
</organism>
<comment type="caution">
    <text evidence="5">The sequence shown here is derived from an EMBL/GenBank/DDBJ whole genome shotgun (WGS) entry which is preliminary data.</text>
</comment>
<dbReference type="InterPro" id="IPR036864">
    <property type="entry name" value="Zn2-C6_fun-type_DNA-bd_sf"/>
</dbReference>
<evidence type="ECO:0000259" key="4">
    <source>
        <dbReference type="PROSITE" id="PS50048"/>
    </source>
</evidence>
<reference evidence="5 6" key="1">
    <citation type="submission" date="2015-06" db="EMBL/GenBank/DDBJ databases">
        <title>Survival trade-offs in plant roots during colonization by closely related pathogenic and mutualistic fungi.</title>
        <authorList>
            <person name="Hacquard S."/>
            <person name="Kracher B."/>
            <person name="Hiruma K."/>
            <person name="Weinman A."/>
            <person name="Muench P."/>
            <person name="Garrido Oter R."/>
            <person name="Ver Loren van Themaat E."/>
            <person name="Dallerey J.-F."/>
            <person name="Damm U."/>
            <person name="Henrissat B."/>
            <person name="Lespinet O."/>
            <person name="Thon M."/>
            <person name="Kemen E."/>
            <person name="McHardy A.C."/>
            <person name="Schulze-Lefert P."/>
            <person name="O'Connell R.J."/>
        </authorList>
    </citation>
    <scope>NUCLEOTIDE SEQUENCE [LARGE SCALE GENOMIC DNA]</scope>
    <source>
        <strain evidence="5 6">0861</strain>
    </source>
</reference>
<dbReference type="InterPro" id="IPR007219">
    <property type="entry name" value="XnlR_reg_dom"/>
</dbReference>
<evidence type="ECO:0000256" key="1">
    <source>
        <dbReference type="ARBA" id="ARBA00022723"/>
    </source>
</evidence>
<dbReference type="PROSITE" id="PS50048">
    <property type="entry name" value="ZN2_CY6_FUNGAL_2"/>
    <property type="match status" value="1"/>
</dbReference>
<feature type="domain" description="Zn(2)-C6 fungal-type" evidence="4">
    <location>
        <begin position="11"/>
        <end position="56"/>
    </location>
</feature>
<feature type="compositionally biased region" description="Polar residues" evidence="3">
    <location>
        <begin position="97"/>
        <end position="106"/>
    </location>
</feature>
<dbReference type="GO" id="GO:0003677">
    <property type="term" value="F:DNA binding"/>
    <property type="evidence" value="ECO:0007669"/>
    <property type="project" value="InterPro"/>
</dbReference>
<dbReference type="AlphaFoldDB" id="A0A166UWH6"/>
<gene>
    <name evidence="5" type="ORF">CT0861_06093</name>
</gene>
<dbReference type="Pfam" id="PF04082">
    <property type="entry name" value="Fungal_trans"/>
    <property type="match status" value="1"/>
</dbReference>
<dbReference type="PANTHER" id="PTHR47783:SF1">
    <property type="entry name" value="ZN(II)2CYS6 TRANSCRIPTION FACTOR (EUROFUNG)"/>
    <property type="match status" value="1"/>
</dbReference>
<dbReference type="Gene3D" id="4.10.240.10">
    <property type="entry name" value="Zn(2)-C6 fungal-type DNA-binding domain"/>
    <property type="match status" value="1"/>
</dbReference>
<evidence type="ECO:0000313" key="5">
    <source>
        <dbReference type="EMBL" id="KZL73894.1"/>
    </source>
</evidence>
<dbReference type="GO" id="GO:0006351">
    <property type="term" value="P:DNA-templated transcription"/>
    <property type="evidence" value="ECO:0007669"/>
    <property type="project" value="InterPro"/>
</dbReference>